<evidence type="ECO:0000313" key="6">
    <source>
        <dbReference type="EMBL" id="QOY61330.1"/>
    </source>
</evidence>
<evidence type="ECO:0000256" key="2">
    <source>
        <dbReference type="ARBA" id="ARBA00023172"/>
    </source>
</evidence>
<dbReference type="GO" id="GO:0015074">
    <property type="term" value="P:DNA integration"/>
    <property type="evidence" value="ECO:0007669"/>
    <property type="project" value="InterPro"/>
</dbReference>
<dbReference type="SUPFAM" id="SSF56349">
    <property type="entry name" value="DNA breaking-rejoining enzymes"/>
    <property type="match status" value="1"/>
</dbReference>
<dbReference type="GO" id="GO:0006310">
    <property type="term" value="P:DNA recombination"/>
    <property type="evidence" value="ECO:0007669"/>
    <property type="project" value="UniProtKB-KW"/>
</dbReference>
<dbReference type="CDD" id="cd01188">
    <property type="entry name" value="INT_RitA_C_like"/>
    <property type="match status" value="1"/>
</dbReference>
<feature type="domain" description="Core-binding (CB)" evidence="5">
    <location>
        <begin position="81"/>
        <end position="164"/>
    </location>
</feature>
<dbReference type="InterPro" id="IPR010998">
    <property type="entry name" value="Integrase_recombinase_N"/>
</dbReference>
<dbReference type="RefSeq" id="WP_194372555.1">
    <property type="nucleotide sequence ID" value="NZ_CP063767.1"/>
</dbReference>
<dbReference type="EMBL" id="CP063767">
    <property type="protein sequence ID" value="QOY61330.1"/>
    <property type="molecule type" value="Genomic_DNA"/>
</dbReference>
<dbReference type="InterPro" id="IPR011010">
    <property type="entry name" value="DNA_brk_join_enz"/>
</dbReference>
<dbReference type="Pfam" id="PF00589">
    <property type="entry name" value="Phage_integrase"/>
    <property type="match status" value="1"/>
</dbReference>
<keyword evidence="1 3" id="KW-0238">DNA-binding</keyword>
<accession>A0A7S7M9Q9</accession>
<dbReference type="GO" id="GO:0003677">
    <property type="term" value="F:DNA binding"/>
    <property type="evidence" value="ECO:0007669"/>
    <property type="project" value="UniProtKB-UniRule"/>
</dbReference>
<dbReference type="PROSITE" id="PS51900">
    <property type="entry name" value="CB"/>
    <property type="match status" value="1"/>
</dbReference>
<keyword evidence="7" id="KW-1185">Reference proteome</keyword>
<dbReference type="InterPro" id="IPR044068">
    <property type="entry name" value="CB"/>
</dbReference>
<keyword evidence="2" id="KW-0233">DNA recombination</keyword>
<dbReference type="InterPro" id="IPR013762">
    <property type="entry name" value="Integrase-like_cat_sf"/>
</dbReference>
<dbReference type="KEGG" id="tio:INP52_03835"/>
<dbReference type="PROSITE" id="PS51898">
    <property type="entry name" value="TYR_RECOMBINASE"/>
    <property type="match status" value="1"/>
</dbReference>
<name>A0A7S7M9Q9_9ACTN</name>
<dbReference type="AlphaFoldDB" id="A0A7S7M9Q9"/>
<gene>
    <name evidence="6" type="ORF">INP52_03835</name>
</gene>
<dbReference type="PANTHER" id="PTHR30349">
    <property type="entry name" value="PHAGE INTEGRASE-RELATED"/>
    <property type="match status" value="1"/>
</dbReference>
<evidence type="ECO:0000259" key="5">
    <source>
        <dbReference type="PROSITE" id="PS51900"/>
    </source>
</evidence>
<evidence type="ECO:0000313" key="7">
    <source>
        <dbReference type="Proteomes" id="UP000593735"/>
    </source>
</evidence>
<dbReference type="Proteomes" id="UP000593735">
    <property type="component" value="Chromosome"/>
</dbReference>
<feature type="domain" description="Tyr recombinase" evidence="4">
    <location>
        <begin position="187"/>
        <end position="374"/>
    </location>
</feature>
<reference evidence="6 7" key="1">
    <citation type="submission" date="2020-10" db="EMBL/GenBank/DDBJ databases">
        <title>Olsenella immobilis sp.nov., isolated from the mud in a fermentation cellar used for the production of Chinese strong-flavoured liquor.</title>
        <authorList>
            <person name="Lu L."/>
        </authorList>
    </citation>
    <scope>NUCLEOTIDE SEQUENCE [LARGE SCALE GENOMIC DNA]</scope>
    <source>
        <strain evidence="6 7">LZLJ-2</strain>
    </source>
</reference>
<dbReference type="InterPro" id="IPR050090">
    <property type="entry name" value="Tyrosine_recombinase_XerCD"/>
</dbReference>
<evidence type="ECO:0000256" key="1">
    <source>
        <dbReference type="ARBA" id="ARBA00023125"/>
    </source>
</evidence>
<organism evidence="6 7">
    <name type="scientific">Thermophilibacter immobilis</name>
    <dbReference type="NCBI Taxonomy" id="2779519"/>
    <lineage>
        <taxon>Bacteria</taxon>
        <taxon>Bacillati</taxon>
        <taxon>Actinomycetota</taxon>
        <taxon>Coriobacteriia</taxon>
        <taxon>Coriobacteriales</taxon>
        <taxon>Atopobiaceae</taxon>
        <taxon>Thermophilibacter</taxon>
    </lineage>
</organism>
<dbReference type="PANTHER" id="PTHR30349:SF90">
    <property type="entry name" value="TYROSINE RECOMBINASE XERD"/>
    <property type="match status" value="1"/>
</dbReference>
<dbReference type="InterPro" id="IPR002104">
    <property type="entry name" value="Integrase_catalytic"/>
</dbReference>
<protein>
    <submittedName>
        <fullName evidence="6">Tyrosine-type recombinase/integrase</fullName>
    </submittedName>
</protein>
<dbReference type="Gene3D" id="1.10.150.130">
    <property type="match status" value="1"/>
</dbReference>
<evidence type="ECO:0000256" key="3">
    <source>
        <dbReference type="PROSITE-ProRule" id="PRU01248"/>
    </source>
</evidence>
<dbReference type="Gene3D" id="1.10.443.10">
    <property type="entry name" value="Intergrase catalytic core"/>
    <property type="match status" value="1"/>
</dbReference>
<proteinExistence type="predicted"/>
<sequence>MFNAYVRHANGCGIEGFTEMDAVAYLNSRFGVALEHLYQSNPGGTYLKAWLRAMRTLMEYEGCGCICKRMPGDLGRTELPPGLQGLLDSFDETSRRNGLSESTVYSRNGRIKHFLLFLASGGGVDASCIRDSSAHDYILTKASNHAKSVKSVLTAIRCFYRHLCLEGLVAGDLTGTVPSPRPCYVPELPVVREREDVEALMSSIDRGNPVGRRDYAMLLMVARLGLRAFDIKSIRVSGLDWETRTMSIVRHKTGNPLELPLLDDVGRAVIDYLRHGRPEGAGCPELFVRQVAPFEPFTDTSNLTYILSKRARAAGVKVPGDRRTLHSLRHALARRLLERQVPLEDISRILGHVSKRTTSIYLRMDVESLAMCPLDPEAVAR</sequence>
<evidence type="ECO:0000259" key="4">
    <source>
        <dbReference type="PROSITE" id="PS51898"/>
    </source>
</evidence>